<dbReference type="KEGG" id="gac:GACE_0401"/>
<evidence type="ECO:0000313" key="16">
    <source>
        <dbReference type="Proteomes" id="UP000030624"/>
    </source>
</evidence>
<sequence>MKVLALGGSILFGDFKTSKISEFADVVNEFDGKLVIVVGGGKLARRYIEIARDLGANETLCDMIGIDVTRVNARVFSASLRDASSKIPHSPEEVEILLRTCKKVVMGGTFPGHTTDATAAIVAEFLGAEELLIATSVDGVYSSDPNRNPQAQRYERLTSSELVEIVSRSEINAGSSSVVDLLAAKIIQRSRINARVFLGTPENLKKALKGEKIGTEIIP</sequence>
<evidence type="ECO:0000256" key="10">
    <source>
        <dbReference type="ARBA" id="ARBA00022840"/>
    </source>
</evidence>
<comment type="pathway">
    <text evidence="2">Pyrimidine metabolism; CTP biosynthesis via de novo pathway; UDP from UMP (UMPK route): step 1/1.</text>
</comment>
<dbReference type="EC" id="2.7.4.22" evidence="4"/>
<evidence type="ECO:0000259" key="14">
    <source>
        <dbReference type="Pfam" id="PF00696"/>
    </source>
</evidence>
<dbReference type="InterPro" id="IPR011817">
    <property type="entry name" value="Uridylate_kinase"/>
</dbReference>
<dbReference type="SUPFAM" id="SSF53633">
    <property type="entry name" value="Carbamate kinase-like"/>
    <property type="match status" value="1"/>
</dbReference>
<dbReference type="RefSeq" id="WP_048090740.1">
    <property type="nucleotide sequence ID" value="NZ_CP009552.1"/>
</dbReference>
<dbReference type="InterPro" id="IPR011818">
    <property type="entry name" value="Uridylate_kinase_arch/spir"/>
</dbReference>
<evidence type="ECO:0000256" key="12">
    <source>
        <dbReference type="ARBA" id="ARBA00032092"/>
    </source>
</evidence>
<proteinExistence type="inferred from homology"/>
<dbReference type="GeneID" id="24797005"/>
<evidence type="ECO:0000256" key="13">
    <source>
        <dbReference type="ARBA" id="ARBA00047767"/>
    </source>
</evidence>
<evidence type="ECO:0000256" key="7">
    <source>
        <dbReference type="ARBA" id="ARBA00022679"/>
    </source>
</evidence>
<reference evidence="15 16" key="1">
    <citation type="journal article" date="2015" name="Appl. Environ. Microbiol.">
        <title>The Geoglobus acetivorans genome: Fe(III) reduction, acetate utilization, autotrophic growth, and degradation of aromatic compounds in a hyperthermophilic archaeon.</title>
        <authorList>
            <person name="Mardanov A.V."/>
            <person name="Slododkina G.B."/>
            <person name="Slobodkin A.I."/>
            <person name="Beletsky A.V."/>
            <person name="Gavrilov S.N."/>
            <person name="Kublanov I.V."/>
            <person name="Bonch-Osmolovskaya E.A."/>
            <person name="Skryabin K.G."/>
            <person name="Ravin N.V."/>
        </authorList>
    </citation>
    <scope>NUCLEOTIDE SEQUENCE [LARGE SCALE GENOMIC DNA]</scope>
    <source>
        <strain evidence="15 16">SBH6</strain>
    </source>
</reference>
<keyword evidence="10" id="KW-0067">ATP-binding</keyword>
<dbReference type="InterPro" id="IPR001048">
    <property type="entry name" value="Asp/Glu/Uridylate_kinase"/>
</dbReference>
<evidence type="ECO:0000256" key="9">
    <source>
        <dbReference type="ARBA" id="ARBA00022777"/>
    </source>
</evidence>
<evidence type="ECO:0000256" key="11">
    <source>
        <dbReference type="ARBA" id="ARBA00022975"/>
    </source>
</evidence>
<dbReference type="Pfam" id="PF00696">
    <property type="entry name" value="AA_kinase"/>
    <property type="match status" value="1"/>
</dbReference>
<comment type="subcellular location">
    <subcellularLocation>
        <location evidence="1">Cytoplasm</location>
    </subcellularLocation>
</comment>
<keyword evidence="9 15" id="KW-0418">Kinase</keyword>
<feature type="domain" description="Aspartate/glutamate/uridylate kinase" evidence="14">
    <location>
        <begin position="2"/>
        <end position="197"/>
    </location>
</feature>
<evidence type="ECO:0000256" key="8">
    <source>
        <dbReference type="ARBA" id="ARBA00022741"/>
    </source>
</evidence>
<evidence type="ECO:0000256" key="4">
    <source>
        <dbReference type="ARBA" id="ARBA00012899"/>
    </source>
</evidence>
<dbReference type="AlphaFoldDB" id="A0A0A7GBQ4"/>
<evidence type="ECO:0000256" key="3">
    <source>
        <dbReference type="ARBA" id="ARBA00007614"/>
    </source>
</evidence>
<evidence type="ECO:0000256" key="1">
    <source>
        <dbReference type="ARBA" id="ARBA00004496"/>
    </source>
</evidence>
<gene>
    <name evidence="15" type="ORF">GACE_0401</name>
</gene>
<evidence type="ECO:0000313" key="15">
    <source>
        <dbReference type="EMBL" id="AIY89459.1"/>
    </source>
</evidence>
<dbReference type="Proteomes" id="UP000030624">
    <property type="component" value="Chromosome"/>
</dbReference>
<evidence type="ECO:0000256" key="5">
    <source>
        <dbReference type="ARBA" id="ARBA00016403"/>
    </source>
</evidence>
<dbReference type="PIRSF" id="PIRSF005650">
    <property type="entry name" value="Uridylate_kin"/>
    <property type="match status" value="1"/>
</dbReference>
<comment type="catalytic activity">
    <reaction evidence="13">
        <text>UMP + ATP = UDP + ADP</text>
        <dbReference type="Rhea" id="RHEA:24400"/>
        <dbReference type="ChEBI" id="CHEBI:30616"/>
        <dbReference type="ChEBI" id="CHEBI:57865"/>
        <dbReference type="ChEBI" id="CHEBI:58223"/>
        <dbReference type="ChEBI" id="CHEBI:456216"/>
        <dbReference type="EC" id="2.7.4.22"/>
    </reaction>
</comment>
<dbReference type="EMBL" id="CP009552">
    <property type="protein sequence ID" value="AIY89459.1"/>
    <property type="molecule type" value="Genomic_DNA"/>
</dbReference>
<keyword evidence="11" id="KW-0665">Pyrimidine biosynthesis</keyword>
<dbReference type="GO" id="GO:0044210">
    <property type="term" value="P:'de novo' CTP biosynthetic process"/>
    <property type="evidence" value="ECO:0007669"/>
    <property type="project" value="UniProtKB-UniPathway"/>
</dbReference>
<dbReference type="GO" id="GO:0033862">
    <property type="term" value="F:UMP kinase activity"/>
    <property type="evidence" value="ECO:0007669"/>
    <property type="project" value="UniProtKB-EC"/>
</dbReference>
<keyword evidence="7" id="KW-0808">Transferase</keyword>
<name>A0A0A7GBQ4_GEOAI</name>
<comment type="similarity">
    <text evidence="3">Belongs to the UMP kinase family.</text>
</comment>
<evidence type="ECO:0000256" key="2">
    <source>
        <dbReference type="ARBA" id="ARBA00004791"/>
    </source>
</evidence>
<accession>A0A0A7GBQ4</accession>
<dbReference type="GO" id="GO:0006225">
    <property type="term" value="P:UDP biosynthetic process"/>
    <property type="evidence" value="ECO:0007669"/>
    <property type="project" value="TreeGrafter"/>
</dbReference>
<keyword evidence="8" id="KW-0547">Nucleotide-binding</keyword>
<dbReference type="Gene3D" id="3.40.1160.10">
    <property type="entry name" value="Acetylglutamate kinase-like"/>
    <property type="match status" value="1"/>
</dbReference>
<dbReference type="CDD" id="cd04253">
    <property type="entry name" value="AAK_UMPK-PyrH-Pf"/>
    <property type="match status" value="1"/>
</dbReference>
<dbReference type="InterPro" id="IPR036393">
    <property type="entry name" value="AceGlu_kinase-like_sf"/>
</dbReference>
<evidence type="ECO:0000256" key="6">
    <source>
        <dbReference type="ARBA" id="ARBA00022490"/>
    </source>
</evidence>
<keyword evidence="6" id="KW-0963">Cytoplasm</keyword>
<organism evidence="15 16">
    <name type="scientific">Geoglobus acetivorans</name>
    <dbReference type="NCBI Taxonomy" id="565033"/>
    <lineage>
        <taxon>Archaea</taxon>
        <taxon>Methanobacteriati</taxon>
        <taxon>Methanobacteriota</taxon>
        <taxon>Archaeoglobi</taxon>
        <taxon>Archaeoglobales</taxon>
        <taxon>Archaeoglobaceae</taxon>
        <taxon>Geoglobus</taxon>
    </lineage>
</organism>
<protein>
    <recommendedName>
        <fullName evidence="5">Uridylate kinase</fullName>
        <ecNumber evidence="4">2.7.4.22</ecNumber>
    </recommendedName>
    <alternativeName>
        <fullName evidence="12">Uridine monophosphate kinase</fullName>
    </alternativeName>
</protein>
<dbReference type="PANTHER" id="PTHR42833:SF4">
    <property type="entry name" value="URIDYLATE KINASE PUMPKIN, CHLOROPLASTIC"/>
    <property type="match status" value="1"/>
</dbReference>
<dbReference type="GO" id="GO:0005524">
    <property type="term" value="F:ATP binding"/>
    <property type="evidence" value="ECO:0007669"/>
    <property type="project" value="UniProtKB-KW"/>
</dbReference>
<dbReference type="GO" id="GO:0005737">
    <property type="term" value="C:cytoplasm"/>
    <property type="evidence" value="ECO:0007669"/>
    <property type="project" value="UniProtKB-SubCell"/>
</dbReference>
<dbReference type="NCBIfam" id="TIGR02076">
    <property type="entry name" value="pyrH_arch"/>
    <property type="match status" value="1"/>
</dbReference>
<dbReference type="STRING" id="565033.GACE_0401"/>
<dbReference type="PANTHER" id="PTHR42833">
    <property type="entry name" value="URIDYLATE KINASE"/>
    <property type="match status" value="1"/>
</dbReference>
<dbReference type="UniPathway" id="UPA00159">
    <property type="reaction ID" value="UER00275"/>
</dbReference>
<dbReference type="HOGENOM" id="CLU_079546_0_0_2"/>
<dbReference type="eggNOG" id="arCOG00858">
    <property type="taxonomic scope" value="Archaea"/>
</dbReference>